<evidence type="ECO:0000256" key="1">
    <source>
        <dbReference type="ARBA" id="ARBA00022679"/>
    </source>
</evidence>
<dbReference type="GO" id="GO:0016301">
    <property type="term" value="F:kinase activity"/>
    <property type="evidence" value="ECO:0007669"/>
    <property type="project" value="UniProtKB-KW"/>
</dbReference>
<protein>
    <submittedName>
        <fullName evidence="6">Sensor histidine kinase</fullName>
    </submittedName>
</protein>
<keyword evidence="4" id="KW-0812">Transmembrane</keyword>
<feature type="transmembrane region" description="Helical" evidence="4">
    <location>
        <begin position="146"/>
        <end position="165"/>
    </location>
</feature>
<evidence type="ECO:0000256" key="3">
    <source>
        <dbReference type="ARBA" id="ARBA00023012"/>
    </source>
</evidence>
<keyword evidence="1" id="KW-0808">Transferase</keyword>
<dbReference type="Gene3D" id="1.20.5.1930">
    <property type="match status" value="1"/>
</dbReference>
<proteinExistence type="predicted"/>
<dbReference type="CDD" id="cd16917">
    <property type="entry name" value="HATPase_UhpB-NarQ-NarX-like"/>
    <property type="match status" value="1"/>
</dbReference>
<evidence type="ECO:0000256" key="4">
    <source>
        <dbReference type="SAM" id="Phobius"/>
    </source>
</evidence>
<dbReference type="InterPro" id="IPR050482">
    <property type="entry name" value="Sensor_HK_TwoCompSys"/>
</dbReference>
<evidence type="ECO:0000259" key="5">
    <source>
        <dbReference type="Pfam" id="PF07730"/>
    </source>
</evidence>
<dbReference type="InterPro" id="IPR011712">
    <property type="entry name" value="Sig_transdc_His_kin_sub3_dim/P"/>
</dbReference>
<feature type="transmembrane region" description="Helical" evidence="4">
    <location>
        <begin position="72"/>
        <end position="95"/>
    </location>
</feature>
<keyword evidence="3" id="KW-0902">Two-component regulatory system</keyword>
<feature type="transmembrane region" description="Helical" evidence="4">
    <location>
        <begin position="102"/>
        <end position="120"/>
    </location>
</feature>
<feature type="transmembrane region" description="Helical" evidence="4">
    <location>
        <begin position="44"/>
        <end position="66"/>
    </location>
</feature>
<dbReference type="RefSeq" id="WP_397558295.1">
    <property type="nucleotide sequence ID" value="NZ_JBIQWL010000013.1"/>
</dbReference>
<keyword evidence="7" id="KW-1185">Reference proteome</keyword>
<dbReference type="SUPFAM" id="SSF55874">
    <property type="entry name" value="ATPase domain of HSP90 chaperone/DNA topoisomerase II/histidine kinase"/>
    <property type="match status" value="1"/>
</dbReference>
<gene>
    <name evidence="6" type="ORF">ACH3VR_21045</name>
</gene>
<comment type="caution">
    <text evidence="6">The sequence shown here is derived from an EMBL/GenBank/DDBJ whole genome shotgun (WGS) entry which is preliminary data.</text>
</comment>
<dbReference type="PANTHER" id="PTHR24421">
    <property type="entry name" value="NITRATE/NITRITE SENSOR PROTEIN NARX-RELATED"/>
    <property type="match status" value="1"/>
</dbReference>
<evidence type="ECO:0000313" key="7">
    <source>
        <dbReference type="Proteomes" id="UP001610861"/>
    </source>
</evidence>
<keyword evidence="4" id="KW-0472">Membrane</keyword>
<dbReference type="Pfam" id="PF07730">
    <property type="entry name" value="HisKA_3"/>
    <property type="match status" value="1"/>
</dbReference>
<keyword evidence="4" id="KW-1133">Transmembrane helix</keyword>
<evidence type="ECO:0000256" key="2">
    <source>
        <dbReference type="ARBA" id="ARBA00022777"/>
    </source>
</evidence>
<reference evidence="6 7" key="1">
    <citation type="submission" date="2024-09" db="EMBL/GenBank/DDBJ databases">
        <authorList>
            <person name="Pan X."/>
        </authorList>
    </citation>
    <scope>NUCLEOTIDE SEQUENCE [LARGE SCALE GENOMIC DNA]</scope>
    <source>
        <strain evidence="6 7">B2969</strain>
    </source>
</reference>
<dbReference type="PANTHER" id="PTHR24421:SF63">
    <property type="entry name" value="SENSOR HISTIDINE KINASE DESK"/>
    <property type="match status" value="1"/>
</dbReference>
<feature type="transmembrane region" description="Helical" evidence="4">
    <location>
        <begin position="171"/>
        <end position="191"/>
    </location>
</feature>
<accession>A0ABW7QDA0</accession>
<keyword evidence="2 6" id="KW-0418">Kinase</keyword>
<feature type="domain" description="Signal transduction histidine kinase subgroup 3 dimerisation and phosphoacceptor" evidence="5">
    <location>
        <begin position="211"/>
        <end position="274"/>
    </location>
</feature>
<sequence>MHANPADPPGPRLGSEWPIRPAAARSAALGPLRPALLARGPRRWYLGATIALLWLLSPAQAAVAAANGPLSAVLAVALVVVFGAAFLVAPPLAWWLPLRGRLLVCAALFALTFALFPWLGWDIASMWTYVGVAVGMCAFPWRLTWVLIVGLGLLGLASAALVNGWSEDDIWLPAIIVSVSLMMAAFGRALATMNELRATQAELEAMAAERERGRVARDIHDILGHSLTVITVKSELAGRLVDVDPSRARAEIGEVEQLARGALADVRATVAGFRGVTVSGELAAARSALEAAGIAAELPSSTDVVPADRRELFGWVVREGVTNVVRHSGAARCRVRLGAREVEIADDGVGPTSGAAASTGLSGLRERVEAAGGRLSIGRSDLGGFGLRVTL</sequence>
<organism evidence="6 7">
    <name type="scientific">Microbacterium alkaliflavum</name>
    <dbReference type="NCBI Taxonomy" id="3248839"/>
    <lineage>
        <taxon>Bacteria</taxon>
        <taxon>Bacillati</taxon>
        <taxon>Actinomycetota</taxon>
        <taxon>Actinomycetes</taxon>
        <taxon>Micrococcales</taxon>
        <taxon>Microbacteriaceae</taxon>
        <taxon>Microbacterium</taxon>
    </lineage>
</organism>
<evidence type="ECO:0000313" key="6">
    <source>
        <dbReference type="EMBL" id="MFH8252866.1"/>
    </source>
</evidence>
<dbReference type="EMBL" id="JBIQWL010000013">
    <property type="protein sequence ID" value="MFH8252866.1"/>
    <property type="molecule type" value="Genomic_DNA"/>
</dbReference>
<dbReference type="Gene3D" id="3.30.565.10">
    <property type="entry name" value="Histidine kinase-like ATPase, C-terminal domain"/>
    <property type="match status" value="1"/>
</dbReference>
<name>A0ABW7QDA0_9MICO</name>
<dbReference type="InterPro" id="IPR036890">
    <property type="entry name" value="HATPase_C_sf"/>
</dbReference>
<dbReference type="Proteomes" id="UP001610861">
    <property type="component" value="Unassembled WGS sequence"/>
</dbReference>